<organism evidence="3 4">
    <name type="scientific">Arcanobacterium hippocoleae</name>
    <dbReference type="NCBI Taxonomy" id="149017"/>
    <lineage>
        <taxon>Bacteria</taxon>
        <taxon>Bacillati</taxon>
        <taxon>Actinomycetota</taxon>
        <taxon>Actinomycetes</taxon>
        <taxon>Actinomycetales</taxon>
        <taxon>Actinomycetaceae</taxon>
        <taxon>Arcanobacterium</taxon>
    </lineage>
</organism>
<dbReference type="SUPFAM" id="SSF55729">
    <property type="entry name" value="Acyl-CoA N-acyltransferases (Nat)"/>
    <property type="match status" value="1"/>
</dbReference>
<keyword evidence="4" id="KW-1185">Reference proteome</keyword>
<dbReference type="PANTHER" id="PTHR31435">
    <property type="entry name" value="PROTEIN NATD1"/>
    <property type="match status" value="1"/>
</dbReference>
<dbReference type="InterPro" id="IPR031165">
    <property type="entry name" value="GNAT_YJDJ"/>
</dbReference>
<dbReference type="PROSITE" id="PS51186">
    <property type="entry name" value="GNAT"/>
    <property type="match status" value="1"/>
</dbReference>
<name>A0ABU1T2K6_9ACTO</name>
<dbReference type="InterPro" id="IPR000182">
    <property type="entry name" value="GNAT_dom"/>
</dbReference>
<feature type="domain" description="N-acetyltransferase" evidence="1">
    <location>
        <begin position="1"/>
        <end position="98"/>
    </location>
</feature>
<feature type="domain" description="N-acetyltransferase" evidence="2">
    <location>
        <begin position="10"/>
        <end position="98"/>
    </location>
</feature>
<dbReference type="CDD" id="cd04301">
    <property type="entry name" value="NAT_SF"/>
    <property type="match status" value="1"/>
</dbReference>
<protein>
    <submittedName>
        <fullName evidence="3">GNAT family acetyltransferase</fullName>
    </submittedName>
</protein>
<reference evidence="3 4" key="1">
    <citation type="submission" date="2023-07" db="EMBL/GenBank/DDBJ databases">
        <title>Sequencing the genomes of 1000 actinobacteria strains.</title>
        <authorList>
            <person name="Klenk H.-P."/>
        </authorList>
    </citation>
    <scope>NUCLEOTIDE SEQUENCE [LARGE SCALE GENOMIC DNA]</scope>
    <source>
        <strain evidence="3 4">DSM 15539</strain>
    </source>
</reference>
<accession>A0ABU1T2K6</accession>
<dbReference type="Gene3D" id="3.40.630.30">
    <property type="match status" value="1"/>
</dbReference>
<evidence type="ECO:0000313" key="3">
    <source>
        <dbReference type="EMBL" id="MDR6939609.1"/>
    </source>
</evidence>
<dbReference type="PANTHER" id="PTHR31435:SF9">
    <property type="entry name" value="PROTEIN NATD1"/>
    <property type="match status" value="1"/>
</dbReference>
<evidence type="ECO:0000313" key="4">
    <source>
        <dbReference type="Proteomes" id="UP001266099"/>
    </source>
</evidence>
<dbReference type="InterPro" id="IPR016181">
    <property type="entry name" value="Acyl_CoA_acyltransferase"/>
</dbReference>
<comment type="caution">
    <text evidence="3">The sequence shown here is derived from an EMBL/GenBank/DDBJ whole genome shotgun (WGS) entry which is preliminary data.</text>
</comment>
<dbReference type="Proteomes" id="UP001266099">
    <property type="component" value="Unassembled WGS sequence"/>
</dbReference>
<evidence type="ECO:0000259" key="1">
    <source>
        <dbReference type="PROSITE" id="PS51186"/>
    </source>
</evidence>
<dbReference type="RefSeq" id="WP_309956412.1">
    <property type="nucleotide sequence ID" value="NZ_CP136414.1"/>
</dbReference>
<sequence>MNDEAAYEIVNNEPRGQWELRLAPDDRVIGYLSYDLNEEEIFFTHTVIHKDFQGRGLAGELVRTALDFEKEQGVRKIVPICSYVQKFVADNPGYPVAE</sequence>
<dbReference type="PROSITE" id="PS51729">
    <property type="entry name" value="GNAT_YJDJ"/>
    <property type="match status" value="1"/>
</dbReference>
<evidence type="ECO:0000259" key="2">
    <source>
        <dbReference type="PROSITE" id="PS51729"/>
    </source>
</evidence>
<gene>
    <name evidence="3" type="ORF">J2S36_001152</name>
</gene>
<dbReference type="InterPro" id="IPR045057">
    <property type="entry name" value="Gcn5-rel_NAT"/>
</dbReference>
<dbReference type="Pfam" id="PF14542">
    <property type="entry name" value="Acetyltransf_CG"/>
    <property type="match status" value="1"/>
</dbReference>
<proteinExistence type="predicted"/>
<dbReference type="EMBL" id="JAVDUJ010000001">
    <property type="protein sequence ID" value="MDR6939609.1"/>
    <property type="molecule type" value="Genomic_DNA"/>
</dbReference>